<keyword evidence="1" id="KW-0677">Repeat</keyword>
<gene>
    <name evidence="4" type="ORF">OLC1_LOCUS7984</name>
</gene>
<evidence type="ECO:0000256" key="1">
    <source>
        <dbReference type="ARBA" id="ARBA00022737"/>
    </source>
</evidence>
<evidence type="ECO:0000313" key="5">
    <source>
        <dbReference type="Proteomes" id="UP001161247"/>
    </source>
</evidence>
<accession>A0AAV1CQR1</accession>
<dbReference type="Gene3D" id="1.10.150.50">
    <property type="entry name" value="Transcription Factor, Ets-1"/>
    <property type="match status" value="1"/>
</dbReference>
<dbReference type="EMBL" id="OX459120">
    <property type="protein sequence ID" value="CAI9097518.1"/>
    <property type="molecule type" value="Genomic_DNA"/>
</dbReference>
<dbReference type="SUPFAM" id="SSF47769">
    <property type="entry name" value="SAM/Pointed domain"/>
    <property type="match status" value="1"/>
</dbReference>
<protein>
    <submittedName>
        <fullName evidence="4">OLC1v1033965C1</fullName>
    </submittedName>
</protein>
<feature type="region of interest" description="Disordered" evidence="2">
    <location>
        <begin position="1"/>
        <end position="23"/>
    </location>
</feature>
<dbReference type="CDD" id="cd09487">
    <property type="entry name" value="SAM_superfamily"/>
    <property type="match status" value="1"/>
</dbReference>
<dbReference type="InterPro" id="IPR001660">
    <property type="entry name" value="SAM"/>
</dbReference>
<dbReference type="Pfam" id="PF07647">
    <property type="entry name" value="SAM_2"/>
    <property type="match status" value="1"/>
</dbReference>
<dbReference type="Proteomes" id="UP001161247">
    <property type="component" value="Chromosome 3"/>
</dbReference>
<evidence type="ECO:0000259" key="3">
    <source>
        <dbReference type="PROSITE" id="PS50105"/>
    </source>
</evidence>
<proteinExistence type="predicted"/>
<dbReference type="PROSITE" id="PS50105">
    <property type="entry name" value="SAM_DOMAIN"/>
    <property type="match status" value="1"/>
</dbReference>
<organism evidence="4 5">
    <name type="scientific">Oldenlandia corymbosa var. corymbosa</name>
    <dbReference type="NCBI Taxonomy" id="529605"/>
    <lineage>
        <taxon>Eukaryota</taxon>
        <taxon>Viridiplantae</taxon>
        <taxon>Streptophyta</taxon>
        <taxon>Embryophyta</taxon>
        <taxon>Tracheophyta</taxon>
        <taxon>Spermatophyta</taxon>
        <taxon>Magnoliopsida</taxon>
        <taxon>eudicotyledons</taxon>
        <taxon>Gunneridae</taxon>
        <taxon>Pentapetalae</taxon>
        <taxon>asterids</taxon>
        <taxon>lamiids</taxon>
        <taxon>Gentianales</taxon>
        <taxon>Rubiaceae</taxon>
        <taxon>Rubioideae</taxon>
        <taxon>Spermacoceae</taxon>
        <taxon>Hedyotis-Oldenlandia complex</taxon>
        <taxon>Oldenlandia</taxon>
    </lineage>
</organism>
<dbReference type="SMART" id="SM00454">
    <property type="entry name" value="SAM"/>
    <property type="match status" value="1"/>
</dbReference>
<dbReference type="PANTHER" id="PTHR10627">
    <property type="entry name" value="SCP160"/>
    <property type="match status" value="1"/>
</dbReference>
<evidence type="ECO:0000313" key="4">
    <source>
        <dbReference type="EMBL" id="CAI9097518.1"/>
    </source>
</evidence>
<dbReference type="InterPro" id="IPR013761">
    <property type="entry name" value="SAM/pointed_sf"/>
</dbReference>
<sequence>MAKQKQRQLVPAPTRKKRRSVAQDADLHYENSWVVVKKQKVTILIPALPVTELLIVPPDSGKHAPPVSLRSKTNLELECTDKLYSQNHSVSEHDKSISPVPESVLPTAKAVHPLHSHLVPKLSKQRRPSVSSENPEINNVRVQHSMGTFKAIKMRKQALLIGDGQLTMNARMRASNIERKLQRAGGLNNWLISIGLQRFVKLFQQRNVNKFQLANLTMKKLKDMGAQAVGPRRKLMHAIDCLCQPYCFERL</sequence>
<evidence type="ECO:0000256" key="2">
    <source>
        <dbReference type="SAM" id="MobiDB-lite"/>
    </source>
</evidence>
<name>A0AAV1CQR1_OLDCO</name>
<feature type="domain" description="SAM" evidence="3">
    <location>
        <begin position="187"/>
        <end position="245"/>
    </location>
</feature>
<dbReference type="PANTHER" id="PTHR10627:SF68">
    <property type="entry name" value="F26K24.15 PROTEIN-RELATED"/>
    <property type="match status" value="1"/>
</dbReference>
<reference evidence="4" key="1">
    <citation type="submission" date="2023-03" db="EMBL/GenBank/DDBJ databases">
        <authorList>
            <person name="Julca I."/>
        </authorList>
    </citation>
    <scope>NUCLEOTIDE SEQUENCE</scope>
</reference>
<dbReference type="AlphaFoldDB" id="A0AAV1CQR1"/>
<keyword evidence="5" id="KW-1185">Reference proteome</keyword>